<dbReference type="Proteomes" id="UP000766486">
    <property type="component" value="Unassembled WGS sequence"/>
</dbReference>
<evidence type="ECO:0000256" key="1">
    <source>
        <dbReference type="SAM" id="Phobius"/>
    </source>
</evidence>
<organism evidence="2 3">
    <name type="scientific">Bionectria ochroleuca</name>
    <name type="common">Gliocladium roseum</name>
    <dbReference type="NCBI Taxonomy" id="29856"/>
    <lineage>
        <taxon>Eukaryota</taxon>
        <taxon>Fungi</taxon>
        <taxon>Dikarya</taxon>
        <taxon>Ascomycota</taxon>
        <taxon>Pezizomycotina</taxon>
        <taxon>Sordariomycetes</taxon>
        <taxon>Hypocreomycetidae</taxon>
        <taxon>Hypocreales</taxon>
        <taxon>Bionectriaceae</taxon>
        <taxon>Clonostachys</taxon>
    </lineage>
</organism>
<keyword evidence="3" id="KW-1185">Reference proteome</keyword>
<reference evidence="2 3" key="1">
    <citation type="submission" date="2019-06" db="EMBL/GenBank/DDBJ databases">
        <authorList>
            <person name="Broberg M."/>
        </authorList>
    </citation>
    <scope>NUCLEOTIDE SEQUENCE [LARGE SCALE GENOMIC DNA]</scope>
</reference>
<name>A0ABY6U1D0_BIOOC</name>
<keyword evidence="1" id="KW-0812">Transmembrane</keyword>
<sequence length="73" mass="7832">MYDANATAGPQPLPYTARYYWLVLASSSHTMLSANIVVADGRYGQGFRVGGCGVWRPGSGLSHVMAKTKKIKA</sequence>
<keyword evidence="1" id="KW-1133">Transmembrane helix</keyword>
<dbReference type="EMBL" id="CABFNS010000729">
    <property type="protein sequence ID" value="VUC24863.1"/>
    <property type="molecule type" value="Genomic_DNA"/>
</dbReference>
<accession>A0ABY6U1D0</accession>
<evidence type="ECO:0000313" key="3">
    <source>
        <dbReference type="Proteomes" id="UP000766486"/>
    </source>
</evidence>
<evidence type="ECO:0000313" key="2">
    <source>
        <dbReference type="EMBL" id="VUC24863.1"/>
    </source>
</evidence>
<keyword evidence="1" id="KW-0472">Membrane</keyword>
<feature type="transmembrane region" description="Helical" evidence="1">
    <location>
        <begin position="19"/>
        <end position="38"/>
    </location>
</feature>
<proteinExistence type="predicted"/>
<comment type="caution">
    <text evidence="2">The sequence shown here is derived from an EMBL/GenBank/DDBJ whole genome shotgun (WGS) entry which is preliminary data.</text>
</comment>
<gene>
    <name evidence="2" type="ORF">CLO192961_LOCUS154595</name>
</gene>
<protein>
    <submittedName>
        <fullName evidence="2">Uncharacterized protein</fullName>
    </submittedName>
</protein>